<dbReference type="GeneID" id="39604393"/>
<dbReference type="AlphaFoldDB" id="A0A3M9YHF1"/>
<keyword evidence="2" id="KW-1133">Transmembrane helix</keyword>
<keyword evidence="2" id="KW-0472">Membrane</keyword>
<dbReference type="EMBL" id="RBVV01000011">
    <property type="protein sequence ID" value="RNJ59987.1"/>
    <property type="molecule type" value="Genomic_DNA"/>
</dbReference>
<accession>A0A3M9YHF1</accession>
<feature type="transmembrane region" description="Helical" evidence="2">
    <location>
        <begin position="380"/>
        <end position="404"/>
    </location>
</feature>
<keyword evidence="5" id="KW-1185">Reference proteome</keyword>
<comment type="caution">
    <text evidence="4">The sequence shown here is derived from an EMBL/GenBank/DDBJ whole genome shotgun (WGS) entry which is preliminary data.</text>
</comment>
<evidence type="ECO:0000259" key="3">
    <source>
        <dbReference type="Pfam" id="PF20237"/>
    </source>
</evidence>
<feature type="transmembrane region" description="Helical" evidence="2">
    <location>
        <begin position="445"/>
        <end position="462"/>
    </location>
</feature>
<feature type="transmembrane region" description="Helical" evidence="2">
    <location>
        <begin position="416"/>
        <end position="438"/>
    </location>
</feature>
<evidence type="ECO:0000313" key="4">
    <source>
        <dbReference type="EMBL" id="RNJ59987.1"/>
    </source>
</evidence>
<protein>
    <recommendedName>
        <fullName evidence="3">DUF6594 domain-containing protein</fullName>
    </recommendedName>
</protein>
<feature type="domain" description="DUF6594" evidence="3">
    <location>
        <begin position="145"/>
        <end position="457"/>
    </location>
</feature>
<feature type="region of interest" description="Disordered" evidence="1">
    <location>
        <begin position="1"/>
        <end position="42"/>
    </location>
</feature>
<feature type="compositionally biased region" description="Basic and acidic residues" evidence="1">
    <location>
        <begin position="326"/>
        <end position="343"/>
    </location>
</feature>
<sequence>MFRSMISKWSHRSAHPHSQTTGESLGGSGRPVPIGTNSSMLGGTVRGAGDAMSAADVAAHDNYDTMNPGQLITEFSPPVTSEKCRLGLLPYILCSRTFDMSTYDLEAQYDGTRDDSSLRGLEYVDRSVPPQHWICCDYNEAPQGYPRLARYMATAENLSVFRQFRYLQTRIMLQLQDELRELETLLYRLDERDREFPGMLRSREYCDKRSRTRKMLLHRTRRKWMDYGMSRNAFVRYVRANQTPAEFIGKTNDVRSLTNASRYQLGYLSSFFRPRPPIDGNENFLVADGDLKSVRPDGDGVWLDEVLLYLMIRYECRPLRISQIDDDQRQDARQKQTRTEKPASARAPSSTEHVEQQHGQRTTRASQRSPRHTLYDKDRIHAFTMVILIGLVLCFLAGPLYPLYSWVQGEVTPGRMGMIMGLQCVCTLLFGMVLAIFTNAKRHEIFTASATYMAILVVFMGQSPA</sequence>
<dbReference type="RefSeq" id="XP_028498145.1">
    <property type="nucleotide sequence ID" value="XM_028634956.1"/>
</dbReference>
<reference evidence="4 5" key="1">
    <citation type="submission" date="2018-10" db="EMBL/GenBank/DDBJ databases">
        <title>Genome sequence of Verticillium nonalfalfae VnAa140.</title>
        <authorList>
            <person name="Stajich J.E."/>
            <person name="Kasson M.T."/>
        </authorList>
    </citation>
    <scope>NUCLEOTIDE SEQUENCE [LARGE SCALE GENOMIC DNA]</scope>
    <source>
        <strain evidence="4 5">VnAa140</strain>
    </source>
</reference>
<feature type="compositionally biased region" description="Polar residues" evidence="1">
    <location>
        <begin position="359"/>
        <end position="368"/>
    </location>
</feature>
<evidence type="ECO:0000256" key="1">
    <source>
        <dbReference type="SAM" id="MobiDB-lite"/>
    </source>
</evidence>
<dbReference type="Proteomes" id="UP000267145">
    <property type="component" value="Unassembled WGS sequence"/>
</dbReference>
<gene>
    <name evidence="4" type="ORF">D7B24_000704</name>
</gene>
<evidence type="ECO:0000313" key="5">
    <source>
        <dbReference type="Proteomes" id="UP000267145"/>
    </source>
</evidence>
<dbReference type="InterPro" id="IPR046529">
    <property type="entry name" value="DUF6594"/>
</dbReference>
<proteinExistence type="predicted"/>
<evidence type="ECO:0000256" key="2">
    <source>
        <dbReference type="SAM" id="Phobius"/>
    </source>
</evidence>
<name>A0A3M9YHF1_9PEZI</name>
<dbReference type="STRING" id="1051616.A0A3M9YHF1"/>
<keyword evidence="2" id="KW-0812">Transmembrane</keyword>
<dbReference type="PANTHER" id="PTHR34502">
    <property type="entry name" value="DUF6594 DOMAIN-CONTAINING PROTEIN-RELATED"/>
    <property type="match status" value="1"/>
</dbReference>
<organism evidence="4 5">
    <name type="scientific">Verticillium nonalfalfae</name>
    <dbReference type="NCBI Taxonomy" id="1051616"/>
    <lineage>
        <taxon>Eukaryota</taxon>
        <taxon>Fungi</taxon>
        <taxon>Dikarya</taxon>
        <taxon>Ascomycota</taxon>
        <taxon>Pezizomycotina</taxon>
        <taxon>Sordariomycetes</taxon>
        <taxon>Hypocreomycetidae</taxon>
        <taxon>Glomerellales</taxon>
        <taxon>Plectosphaerellaceae</taxon>
        <taxon>Verticillium</taxon>
    </lineage>
</organism>
<feature type="region of interest" description="Disordered" evidence="1">
    <location>
        <begin position="325"/>
        <end position="371"/>
    </location>
</feature>
<dbReference type="Pfam" id="PF20237">
    <property type="entry name" value="DUF6594"/>
    <property type="match status" value="1"/>
</dbReference>
<dbReference type="PANTHER" id="PTHR34502:SF3">
    <property type="entry name" value="DUF6594 DOMAIN-CONTAINING PROTEIN"/>
    <property type="match status" value="1"/>
</dbReference>